<dbReference type="Proteomes" id="UP000054011">
    <property type="component" value="Unassembled WGS sequence"/>
</dbReference>
<organism evidence="1 2">
    <name type="scientific">Streptomyces kanasensis</name>
    <dbReference type="NCBI Taxonomy" id="936756"/>
    <lineage>
        <taxon>Bacteria</taxon>
        <taxon>Bacillati</taxon>
        <taxon>Actinomycetota</taxon>
        <taxon>Actinomycetes</taxon>
        <taxon>Kitasatosporales</taxon>
        <taxon>Streptomycetaceae</taxon>
        <taxon>Streptomyces</taxon>
    </lineage>
</organism>
<protein>
    <submittedName>
        <fullName evidence="1">Uncharacterized protein</fullName>
    </submittedName>
</protein>
<sequence length="95" mass="10287">MGQITCRCGQRLERCCSRGCGRCTSGQRCPRHGKDWAVTTGGDLFSAGRPGSGAKCRKDQVPVVNCPYCRGRRGRTCDTCGGTGQTCPNHGRFWT</sequence>
<dbReference type="STRING" id="936756.ATE80_00475"/>
<evidence type="ECO:0000313" key="1">
    <source>
        <dbReference type="EMBL" id="KUH40698.1"/>
    </source>
</evidence>
<evidence type="ECO:0000313" key="2">
    <source>
        <dbReference type="Proteomes" id="UP000054011"/>
    </source>
</evidence>
<reference evidence="1 2" key="1">
    <citation type="submission" date="2015-11" db="EMBL/GenBank/DDBJ databases">
        <title>Genome-wide analysis reveals the secondary metabolome in Streptomyces kanasensis ZX01.</title>
        <authorList>
            <person name="Zhang G."/>
            <person name="Han L."/>
            <person name="Feng J."/>
            <person name="Zhang X."/>
        </authorList>
    </citation>
    <scope>NUCLEOTIDE SEQUENCE [LARGE SCALE GENOMIC DNA]</scope>
    <source>
        <strain evidence="1 2">ZX01</strain>
    </source>
</reference>
<dbReference type="EMBL" id="LNSV01000001">
    <property type="protein sequence ID" value="KUH40698.1"/>
    <property type="molecule type" value="Genomic_DNA"/>
</dbReference>
<accession>A0A117IXJ3</accession>
<proteinExistence type="predicted"/>
<dbReference type="AlphaFoldDB" id="A0A117IXJ3"/>
<gene>
    <name evidence="1" type="ORF">ATE80_00475</name>
</gene>
<dbReference type="OrthoDB" id="4251616at2"/>
<comment type="caution">
    <text evidence="1">The sequence shown here is derived from an EMBL/GenBank/DDBJ whole genome shotgun (WGS) entry which is preliminary data.</text>
</comment>
<name>A0A117IXJ3_9ACTN</name>
<dbReference type="RefSeq" id="WP_058940047.1">
    <property type="nucleotide sequence ID" value="NZ_LNSV01000001.1"/>
</dbReference>
<keyword evidence="2" id="KW-1185">Reference proteome</keyword>